<evidence type="ECO:0000256" key="1">
    <source>
        <dbReference type="ARBA" id="ARBA00004479"/>
    </source>
</evidence>
<evidence type="ECO:0000313" key="12">
    <source>
        <dbReference type="Proteomes" id="UP000324091"/>
    </source>
</evidence>
<dbReference type="InterPro" id="IPR039465">
    <property type="entry name" value="IL-17_rcpt-like"/>
</dbReference>
<dbReference type="PROSITE" id="PS51534">
    <property type="entry name" value="SEFIR"/>
    <property type="match status" value="1"/>
</dbReference>
<keyword evidence="2 9" id="KW-0812">Transmembrane</keyword>
<evidence type="ECO:0000256" key="5">
    <source>
        <dbReference type="ARBA" id="ARBA00023136"/>
    </source>
</evidence>
<keyword evidence="6" id="KW-0675">Receptor</keyword>
<feature type="transmembrane region" description="Helical" evidence="9">
    <location>
        <begin position="406"/>
        <end position="427"/>
    </location>
</feature>
<evidence type="ECO:0000256" key="4">
    <source>
        <dbReference type="ARBA" id="ARBA00022989"/>
    </source>
</evidence>
<proteinExistence type="predicted"/>
<evidence type="ECO:0000256" key="7">
    <source>
        <dbReference type="ARBA" id="ARBA00023180"/>
    </source>
</evidence>
<dbReference type="AlphaFoldDB" id="A0A5C6N5R1"/>
<feature type="compositionally biased region" description="Basic residues" evidence="8">
    <location>
        <begin position="609"/>
        <end position="620"/>
    </location>
</feature>
<accession>A0A5C6N5R1</accession>
<dbReference type="Proteomes" id="UP000324091">
    <property type="component" value="Chromosome 4"/>
</dbReference>
<evidence type="ECO:0000256" key="6">
    <source>
        <dbReference type="ARBA" id="ARBA00023170"/>
    </source>
</evidence>
<evidence type="ECO:0000256" key="9">
    <source>
        <dbReference type="SAM" id="Phobius"/>
    </source>
</evidence>
<gene>
    <name evidence="11" type="ORF">D4764_04G0007150</name>
</gene>
<evidence type="ECO:0000313" key="11">
    <source>
        <dbReference type="EMBL" id="TWW62068.1"/>
    </source>
</evidence>
<feature type="region of interest" description="Disordered" evidence="8">
    <location>
        <begin position="598"/>
        <end position="620"/>
    </location>
</feature>
<keyword evidence="12" id="KW-1185">Reference proteome</keyword>
<comment type="caution">
    <text evidence="11">The sequence shown here is derived from an EMBL/GenBank/DDBJ whole genome shotgun (WGS) entry which is preliminary data.</text>
</comment>
<dbReference type="Gene3D" id="3.40.50.11530">
    <property type="match status" value="1"/>
</dbReference>
<feature type="domain" description="SEFIR" evidence="10">
    <location>
        <begin position="435"/>
        <end position="594"/>
    </location>
</feature>
<evidence type="ECO:0000256" key="2">
    <source>
        <dbReference type="ARBA" id="ARBA00022692"/>
    </source>
</evidence>
<dbReference type="GO" id="GO:0016020">
    <property type="term" value="C:membrane"/>
    <property type="evidence" value="ECO:0007669"/>
    <property type="project" value="UniProtKB-SubCell"/>
</dbReference>
<keyword evidence="5 9" id="KW-0472">Membrane</keyword>
<dbReference type="PANTHER" id="PTHR15583">
    <property type="entry name" value="INTERLEUKIN-17 RECEPTOR"/>
    <property type="match status" value="1"/>
</dbReference>
<evidence type="ECO:0000259" key="10">
    <source>
        <dbReference type="PROSITE" id="PS51534"/>
    </source>
</evidence>
<feature type="transmembrane region" description="Helical" evidence="9">
    <location>
        <begin position="21"/>
        <end position="43"/>
    </location>
</feature>
<sequence length="620" mass="69533">MEYDTRPESHQTAATGKKMHLMGWFVWWIFLILCMSACSSEVFKDGSQDVTCSQGLSDCTMKDEMSLSLANSETVDVVNVTPHFKLCCKDRAPCTLCMAIDLEMKINQETSKEQLEYSEEASNTKAASVKVCYTTMNTIPMCKKVEFTINPAALTQQTEAKISIVVTQPVGVTFSSHVMVYSYKSPHVLRNVVVPSLAEVCSQEMGGHLEECEVPKLSTVINIEANQVDLQSSDGNRSLPSMCVQYESNGRCKLLKRKSISLHSVTPCTCFEAWNDNAKGHRRSRICPFNKTDFFMRNVWQNVSVSLGQGQIHNGRPMLRWNLSAPCRLEGEVWPCCPLKGCKELQGFQQHLTNGTWRQNIMGHWERTGVFEDLNLQLPPCLMVKVRGRDSALGPYCNVAAGRWRWSLLIVGVMLLLALTVLMSYLLDFIKVGGNASVLLLSPPDVDDGVSKSMGKLSDLLRRHGFSVVTDIWSRNEQCEMGPIPWFYSQMMEANYDRVVLVLTPGALERAHKWVQQGRTKEEEGDHPHSAVFMAGLFRIYTNTQLQRTPERFILVMFDSDPCRKSRLPKPLLPKPLLGLPLFCLPSQNKALLKELTVGGAGGPPTGTKKCRHPRPKSEI</sequence>
<name>A0A5C6N5R1_9TELE</name>
<evidence type="ECO:0000256" key="8">
    <source>
        <dbReference type="SAM" id="MobiDB-lite"/>
    </source>
</evidence>
<dbReference type="Pfam" id="PF08357">
    <property type="entry name" value="SEFIR"/>
    <property type="match status" value="1"/>
</dbReference>
<keyword evidence="7" id="KW-0325">Glycoprotein</keyword>
<dbReference type="PANTHER" id="PTHR15583:SF12">
    <property type="entry name" value="INTERLEUKIN-17 RECEPTOR C"/>
    <property type="match status" value="1"/>
</dbReference>
<keyword evidence="3" id="KW-0732">Signal</keyword>
<reference evidence="11 12" key="1">
    <citation type="submission" date="2019-04" db="EMBL/GenBank/DDBJ databases">
        <title>Chromosome genome assembly for Takifugu flavidus.</title>
        <authorList>
            <person name="Xiao S."/>
        </authorList>
    </citation>
    <scope>NUCLEOTIDE SEQUENCE [LARGE SCALE GENOMIC DNA]</scope>
    <source>
        <strain evidence="11">HTHZ2018</strain>
        <tissue evidence="11">Muscle</tissue>
    </source>
</reference>
<dbReference type="InterPro" id="IPR013568">
    <property type="entry name" value="SEFIR_dom"/>
</dbReference>
<comment type="subcellular location">
    <subcellularLocation>
        <location evidence="1">Membrane</location>
        <topology evidence="1">Single-pass type I membrane protein</topology>
    </subcellularLocation>
</comment>
<keyword evidence="4 9" id="KW-1133">Transmembrane helix</keyword>
<dbReference type="GO" id="GO:0030368">
    <property type="term" value="F:interleukin-17 receptor activity"/>
    <property type="evidence" value="ECO:0007669"/>
    <property type="project" value="InterPro"/>
</dbReference>
<evidence type="ECO:0000256" key="3">
    <source>
        <dbReference type="ARBA" id="ARBA00022729"/>
    </source>
</evidence>
<protein>
    <recommendedName>
        <fullName evidence="10">SEFIR domain-containing protein</fullName>
    </recommendedName>
</protein>
<dbReference type="EMBL" id="RHFK02000017">
    <property type="protein sequence ID" value="TWW62068.1"/>
    <property type="molecule type" value="Genomic_DNA"/>
</dbReference>
<organism evidence="11 12">
    <name type="scientific">Takifugu flavidus</name>
    <name type="common">sansaifugu</name>
    <dbReference type="NCBI Taxonomy" id="433684"/>
    <lineage>
        <taxon>Eukaryota</taxon>
        <taxon>Metazoa</taxon>
        <taxon>Chordata</taxon>
        <taxon>Craniata</taxon>
        <taxon>Vertebrata</taxon>
        <taxon>Euteleostomi</taxon>
        <taxon>Actinopterygii</taxon>
        <taxon>Neopterygii</taxon>
        <taxon>Teleostei</taxon>
        <taxon>Neoteleostei</taxon>
        <taxon>Acanthomorphata</taxon>
        <taxon>Eupercaria</taxon>
        <taxon>Tetraodontiformes</taxon>
        <taxon>Tetradontoidea</taxon>
        <taxon>Tetraodontidae</taxon>
        <taxon>Takifugu</taxon>
    </lineage>
</organism>